<dbReference type="InterPro" id="IPR032557">
    <property type="entry name" value="DUF4935"/>
</dbReference>
<sequence length="398" mass="43364">MITVIVDTTSTFDDVMLKSTAWMQILTLCHMSRIEVVLPDVVLRETARHWEAGALEAIQIANGKIAGLKKSRERLVEMGIDTKGLVDSETVNAKADKSGFEEATREKLLSLGVRVEPIPEHVDVETILQRDLARKKPFSPSGKGFRDALVWETVKAVVLTSAANAKNFFVTNNTGDYCQAGGLAPELEAEVKNAAGKLLWVANLEELLKHGALAPMVAGLAKTSDELAKFLAFATTTRDEGAEPLPVEQVVKEAVISALENLNGEDVKTDNAATTGLNFSGLGIPSELEGLSIDAVDADASSLTWQTYETYDDTTLLIQAEIEAEITLDGFAYKSDVGYLVDDDGNIRMLEWDWNDHMAHVGTTVMARLSFQIRLEQGADFVEECEFEGAQPTWPASS</sequence>
<comment type="caution">
    <text evidence="2">The sequence shown here is derived from an EMBL/GenBank/DDBJ whole genome shotgun (WGS) entry which is preliminary data.</text>
</comment>
<dbReference type="Pfam" id="PF16289">
    <property type="entry name" value="PIN_12"/>
    <property type="match status" value="1"/>
</dbReference>
<dbReference type="EMBL" id="JAHKKG010000016">
    <property type="protein sequence ID" value="MBU2669935.1"/>
    <property type="molecule type" value="Genomic_DNA"/>
</dbReference>
<reference evidence="2 3" key="1">
    <citation type="submission" date="2021-06" db="EMBL/GenBank/DDBJ databases">
        <title>Actinoplanes lichenicola sp. nov., and Actinoplanes ovalisporus sp. nov., isolated from lichen in Thailand.</title>
        <authorList>
            <person name="Saeng-In P."/>
            <person name="Kanchanasin P."/>
            <person name="Yuki M."/>
            <person name="Kudo T."/>
            <person name="Ohkuma M."/>
            <person name="Phongsopitanun W."/>
            <person name="Tanasupawat S."/>
        </authorList>
    </citation>
    <scope>NUCLEOTIDE SEQUENCE [LARGE SCALE GENOMIC DNA]</scope>
    <source>
        <strain evidence="2 3">NBRC 110975</strain>
    </source>
</reference>
<name>A0ABS5Z2L8_9ACTN</name>
<dbReference type="RefSeq" id="WP_215795154.1">
    <property type="nucleotide sequence ID" value="NZ_JAHKKG010000016.1"/>
</dbReference>
<feature type="domain" description="DUF4935" evidence="1">
    <location>
        <begin position="4"/>
        <end position="177"/>
    </location>
</feature>
<organism evidence="2 3">
    <name type="scientific">Paractinoplanes bogorensis</name>
    <dbReference type="NCBI Taxonomy" id="1610840"/>
    <lineage>
        <taxon>Bacteria</taxon>
        <taxon>Bacillati</taxon>
        <taxon>Actinomycetota</taxon>
        <taxon>Actinomycetes</taxon>
        <taxon>Micromonosporales</taxon>
        <taxon>Micromonosporaceae</taxon>
        <taxon>Paractinoplanes</taxon>
    </lineage>
</organism>
<evidence type="ECO:0000259" key="1">
    <source>
        <dbReference type="Pfam" id="PF16289"/>
    </source>
</evidence>
<protein>
    <submittedName>
        <fullName evidence="2">DUF4935 domain-containing protein</fullName>
    </submittedName>
</protein>
<proteinExistence type="predicted"/>
<dbReference type="Proteomes" id="UP001519654">
    <property type="component" value="Unassembled WGS sequence"/>
</dbReference>
<evidence type="ECO:0000313" key="2">
    <source>
        <dbReference type="EMBL" id="MBU2669935.1"/>
    </source>
</evidence>
<gene>
    <name evidence="2" type="ORF">KOI35_41145</name>
</gene>
<accession>A0ABS5Z2L8</accession>
<evidence type="ECO:0000313" key="3">
    <source>
        <dbReference type="Proteomes" id="UP001519654"/>
    </source>
</evidence>
<keyword evidence="3" id="KW-1185">Reference proteome</keyword>